<accession>A0A1V0S8S9</accession>
<sequence>MPHPKDLAHQMHLKWNPCECSGLTAEEHKSYHTTRVINRQYADDALIEALHVYNIRYSFPNPSPCIILNNGAVCHEGHCHQLGNWLASIKSYDDKSLLALARSNSRHVLSDDEYNEMRDKVYTRYY</sequence>
<gene>
    <name evidence="1" type="ORF">Catovirus_1_167</name>
</gene>
<name>A0A1V0S8S9_9VIRU</name>
<proteinExistence type="predicted"/>
<evidence type="ECO:0000313" key="1">
    <source>
        <dbReference type="EMBL" id="ARF08117.1"/>
    </source>
</evidence>
<organism evidence="1">
    <name type="scientific">Catovirus CTV1</name>
    <dbReference type="NCBI Taxonomy" id="1977631"/>
    <lineage>
        <taxon>Viruses</taxon>
        <taxon>Varidnaviria</taxon>
        <taxon>Bamfordvirae</taxon>
        <taxon>Nucleocytoviricota</taxon>
        <taxon>Megaviricetes</taxon>
        <taxon>Imitervirales</taxon>
        <taxon>Mimiviridae</taxon>
        <taxon>Klosneuvirinae</taxon>
        <taxon>Catovirus</taxon>
    </lineage>
</organism>
<dbReference type="EMBL" id="KY684083">
    <property type="protein sequence ID" value="ARF08117.1"/>
    <property type="molecule type" value="Genomic_DNA"/>
</dbReference>
<reference evidence="1" key="1">
    <citation type="journal article" date="2017" name="Science">
        <title>Giant viruses with an expanded complement of translation system components.</title>
        <authorList>
            <person name="Schulz F."/>
            <person name="Yutin N."/>
            <person name="Ivanova N.N."/>
            <person name="Ortega D.R."/>
            <person name="Lee T.K."/>
            <person name="Vierheilig J."/>
            <person name="Daims H."/>
            <person name="Horn M."/>
            <person name="Wagner M."/>
            <person name="Jensen G.J."/>
            <person name="Kyrpides N.C."/>
            <person name="Koonin E.V."/>
            <person name="Woyke T."/>
        </authorList>
    </citation>
    <scope>NUCLEOTIDE SEQUENCE</scope>
    <source>
        <strain evidence="1">CTV1</strain>
    </source>
</reference>
<protein>
    <submittedName>
        <fullName evidence="1">Uncharacterized protein</fullName>
    </submittedName>
</protein>